<dbReference type="EMBL" id="MN876845">
    <property type="protein sequence ID" value="QJF12422.1"/>
    <property type="molecule type" value="Genomic_DNA"/>
</dbReference>
<keyword evidence="2" id="KW-1185">Reference proteome</keyword>
<name>A0A6M3VYX2_9VIRU</name>
<dbReference type="Proteomes" id="UP000501879">
    <property type="component" value="Segment"/>
</dbReference>
<sequence>MKPKTKNSPTKRGRDVIVIINEKKGLVCAITPEEGPREEIKRFLEIAQDVVLRAWVYGWLKKNCDSCGRRINGAVAVAVKDFMGDNEKVIGVKCGRCVDVDAVCK</sequence>
<proteinExistence type="predicted"/>
<protein>
    <submittedName>
        <fullName evidence="1">Uncharacterized protein</fullName>
    </submittedName>
</protein>
<evidence type="ECO:0000313" key="2">
    <source>
        <dbReference type="Proteomes" id="UP000501879"/>
    </source>
</evidence>
<evidence type="ECO:0000313" key="1">
    <source>
        <dbReference type="EMBL" id="QJF12422.1"/>
    </source>
</evidence>
<organism evidence="1 2">
    <name type="scientific">Pyrobaculum spherical virus 2</name>
    <dbReference type="NCBI Taxonomy" id="2730632"/>
    <lineage>
        <taxon>Viruses</taxon>
        <taxon>Viruses incertae sedis</taxon>
        <taxon>Globuloviridae</taxon>
        <taxon>Alphaglobulovirus</taxon>
        <taxon>Alphaglobulovirus pozzuoliense</taxon>
    </lineage>
</organism>
<gene>
    <name evidence="1" type="ORF">PSV2_gp10</name>
</gene>
<reference evidence="1 2" key="1">
    <citation type="journal article" date="2020" name="ISME J.">
        <title>New virus isolates from Italian hydrothermal environments underscore the biogeographic pattern in archaeal virus communities.</title>
        <authorList>
            <person name="Baquero D.P."/>
            <person name="Contursi P."/>
            <person name="Piochi M."/>
            <person name="Bartolucci S."/>
            <person name="Liu Y."/>
            <person name="Cvirkaite-Krupovic V."/>
            <person name="Prangishvili D."/>
            <person name="Krupovic M."/>
        </authorList>
    </citation>
    <scope>NUCLEOTIDE SEQUENCE [LARGE SCALE GENOMIC DNA]</scope>
    <source>
        <strain evidence="1">10</strain>
    </source>
</reference>
<accession>A0A6M3VYX2</accession>